<accession>H1HKK0</accession>
<keyword evidence="1" id="KW-1133">Transmembrane helix</keyword>
<evidence type="ECO:0000313" key="2">
    <source>
        <dbReference type="EMBL" id="EHO73101.1"/>
    </source>
</evidence>
<keyword evidence="1" id="KW-0812">Transmembrane</keyword>
<name>H1HKK0_9BACT</name>
<reference evidence="2 3" key="1">
    <citation type="submission" date="2011-12" db="EMBL/GenBank/DDBJ databases">
        <title>The Genome Sequence of Prevotella maculosa OT 289.</title>
        <authorList>
            <consortium name="The Broad Institute Genome Sequencing Platform"/>
            <person name="Earl A."/>
            <person name="Ward D."/>
            <person name="Feldgarden M."/>
            <person name="Gevers D."/>
            <person name="Izard J."/>
            <person name="Blanton J.M."/>
            <person name="Mathney J."/>
            <person name="Tanner A.C."/>
            <person name="Dewhirst F.E."/>
            <person name="Young S.K."/>
            <person name="Zeng Q."/>
            <person name="Gargeya S."/>
            <person name="Fitzgerald M."/>
            <person name="Haas B."/>
            <person name="Abouelleil A."/>
            <person name="Alvarado L."/>
            <person name="Arachchi H.M."/>
            <person name="Berlin A."/>
            <person name="Chapman S.B."/>
            <person name="Gearin G."/>
            <person name="Goldberg J."/>
            <person name="Griggs A."/>
            <person name="Gujja S."/>
            <person name="Hansen M."/>
            <person name="Heiman D."/>
            <person name="Howarth C."/>
            <person name="Larimer J."/>
            <person name="Lui A."/>
            <person name="MacDonald P.J.P."/>
            <person name="McCowen C."/>
            <person name="Montmayeur A."/>
            <person name="Murphy C."/>
            <person name="Neiman D."/>
            <person name="Pearson M."/>
            <person name="Priest M."/>
            <person name="Roberts A."/>
            <person name="Saif S."/>
            <person name="Shea T."/>
            <person name="Sisk P."/>
            <person name="Stolte C."/>
            <person name="Sykes S."/>
            <person name="Wortman J."/>
            <person name="Nusbaum C."/>
            <person name="Birren B."/>
        </authorList>
    </citation>
    <scope>NUCLEOTIDE SEQUENCE [LARGE SCALE GENOMIC DNA]</scope>
    <source>
        <strain evidence="2 3">OT 289</strain>
    </source>
</reference>
<evidence type="ECO:0000256" key="1">
    <source>
        <dbReference type="SAM" id="Phobius"/>
    </source>
</evidence>
<keyword evidence="3" id="KW-1185">Reference proteome</keyword>
<organism evidence="2 3">
    <name type="scientific">Segatella maculosa OT 289</name>
    <dbReference type="NCBI Taxonomy" id="999422"/>
    <lineage>
        <taxon>Bacteria</taxon>
        <taxon>Pseudomonadati</taxon>
        <taxon>Bacteroidota</taxon>
        <taxon>Bacteroidia</taxon>
        <taxon>Bacteroidales</taxon>
        <taxon>Prevotellaceae</taxon>
        <taxon>Segatella</taxon>
    </lineage>
</organism>
<feature type="transmembrane region" description="Helical" evidence="1">
    <location>
        <begin position="5"/>
        <end position="22"/>
    </location>
</feature>
<dbReference type="Proteomes" id="UP000003167">
    <property type="component" value="Unassembled WGS sequence"/>
</dbReference>
<comment type="caution">
    <text evidence="2">The sequence shown here is derived from an EMBL/GenBank/DDBJ whole genome shotgun (WGS) entry which is preliminary data.</text>
</comment>
<dbReference type="HOGENOM" id="CLU_3357707_0_0_10"/>
<sequence>MKNVLNAILSLFCAVISMYYHFRSMVLNTYFVKFIH</sequence>
<gene>
    <name evidence="2" type="ORF">HMPREF9944_00694</name>
</gene>
<evidence type="ECO:0000313" key="3">
    <source>
        <dbReference type="Proteomes" id="UP000003167"/>
    </source>
</evidence>
<dbReference type="AlphaFoldDB" id="H1HKK0"/>
<keyword evidence="1" id="KW-0472">Membrane</keyword>
<dbReference type="EMBL" id="AGEK01000016">
    <property type="protein sequence ID" value="EHO73101.1"/>
    <property type="molecule type" value="Genomic_DNA"/>
</dbReference>
<protein>
    <submittedName>
        <fullName evidence="2">Uncharacterized protein</fullName>
    </submittedName>
</protein>
<proteinExistence type="predicted"/>